<dbReference type="PRINTS" id="PR00134">
    <property type="entry name" value="GLHYDRLASE10"/>
</dbReference>
<evidence type="ECO:0000256" key="2">
    <source>
        <dbReference type="ARBA" id="ARBA00022801"/>
    </source>
</evidence>
<keyword evidence="9" id="KW-1185">Reference proteome</keyword>
<proteinExistence type="inferred from homology"/>
<keyword evidence="5 6" id="KW-0624">Polysaccharide degradation</keyword>
<dbReference type="PANTHER" id="PTHR31490">
    <property type="entry name" value="GLYCOSYL HYDROLASE"/>
    <property type="match status" value="1"/>
</dbReference>
<organism evidence="8 9">
    <name type="scientific">Choiromyces venosus 120613-1</name>
    <dbReference type="NCBI Taxonomy" id="1336337"/>
    <lineage>
        <taxon>Eukaryota</taxon>
        <taxon>Fungi</taxon>
        <taxon>Dikarya</taxon>
        <taxon>Ascomycota</taxon>
        <taxon>Pezizomycotina</taxon>
        <taxon>Pezizomycetes</taxon>
        <taxon>Pezizales</taxon>
        <taxon>Tuberaceae</taxon>
        <taxon>Choiromyces</taxon>
    </lineage>
</organism>
<evidence type="ECO:0000256" key="6">
    <source>
        <dbReference type="RuleBase" id="RU361174"/>
    </source>
</evidence>
<dbReference type="Proteomes" id="UP000276215">
    <property type="component" value="Unassembled WGS sequence"/>
</dbReference>
<dbReference type="InterPro" id="IPR001000">
    <property type="entry name" value="GH10_dom"/>
</dbReference>
<dbReference type="SMART" id="SM00633">
    <property type="entry name" value="Glyco_10"/>
    <property type="match status" value="1"/>
</dbReference>
<dbReference type="EMBL" id="ML120367">
    <property type="protein sequence ID" value="RPB02500.1"/>
    <property type="molecule type" value="Genomic_DNA"/>
</dbReference>
<reference evidence="8 9" key="1">
    <citation type="journal article" date="2018" name="Nat. Ecol. Evol.">
        <title>Pezizomycetes genomes reveal the molecular basis of ectomycorrhizal truffle lifestyle.</title>
        <authorList>
            <person name="Murat C."/>
            <person name="Payen T."/>
            <person name="Noel B."/>
            <person name="Kuo A."/>
            <person name="Morin E."/>
            <person name="Chen J."/>
            <person name="Kohler A."/>
            <person name="Krizsan K."/>
            <person name="Balestrini R."/>
            <person name="Da Silva C."/>
            <person name="Montanini B."/>
            <person name="Hainaut M."/>
            <person name="Levati E."/>
            <person name="Barry K.W."/>
            <person name="Belfiori B."/>
            <person name="Cichocki N."/>
            <person name="Clum A."/>
            <person name="Dockter R.B."/>
            <person name="Fauchery L."/>
            <person name="Guy J."/>
            <person name="Iotti M."/>
            <person name="Le Tacon F."/>
            <person name="Lindquist E.A."/>
            <person name="Lipzen A."/>
            <person name="Malagnac F."/>
            <person name="Mello A."/>
            <person name="Molinier V."/>
            <person name="Miyauchi S."/>
            <person name="Poulain J."/>
            <person name="Riccioni C."/>
            <person name="Rubini A."/>
            <person name="Sitrit Y."/>
            <person name="Splivallo R."/>
            <person name="Traeger S."/>
            <person name="Wang M."/>
            <person name="Zifcakova L."/>
            <person name="Wipf D."/>
            <person name="Zambonelli A."/>
            <person name="Paolocci F."/>
            <person name="Nowrousian M."/>
            <person name="Ottonello S."/>
            <person name="Baldrian P."/>
            <person name="Spatafora J.W."/>
            <person name="Henrissat B."/>
            <person name="Nagy L.G."/>
            <person name="Aury J.M."/>
            <person name="Wincker P."/>
            <person name="Grigoriev I.V."/>
            <person name="Bonfante P."/>
            <person name="Martin F.M."/>
        </authorList>
    </citation>
    <scope>NUCLEOTIDE SEQUENCE [LARGE SCALE GENOMIC DNA]</scope>
    <source>
        <strain evidence="8 9">120613-1</strain>
    </source>
</reference>
<evidence type="ECO:0000313" key="9">
    <source>
        <dbReference type="Proteomes" id="UP000276215"/>
    </source>
</evidence>
<dbReference type="SUPFAM" id="SSF51445">
    <property type="entry name" value="(Trans)glycosidases"/>
    <property type="match status" value="1"/>
</dbReference>
<dbReference type="OrthoDB" id="3055998at2759"/>
<evidence type="ECO:0000259" key="7">
    <source>
        <dbReference type="PROSITE" id="PS51760"/>
    </source>
</evidence>
<comment type="catalytic activity">
    <reaction evidence="6">
        <text>Endohydrolysis of (1-&gt;4)-beta-D-xylosidic linkages in xylans.</text>
        <dbReference type="EC" id="3.2.1.8"/>
    </reaction>
</comment>
<keyword evidence="2 6" id="KW-0378">Hydrolase</keyword>
<feature type="domain" description="GH10" evidence="7">
    <location>
        <begin position="33"/>
        <end position="310"/>
    </location>
</feature>
<dbReference type="PANTHER" id="PTHR31490:SF76">
    <property type="entry name" value="ENDO-1,4-BETA-XYLANASE C"/>
    <property type="match status" value="1"/>
</dbReference>
<evidence type="ECO:0000313" key="8">
    <source>
        <dbReference type="EMBL" id="RPB02500.1"/>
    </source>
</evidence>
<evidence type="ECO:0000256" key="4">
    <source>
        <dbReference type="ARBA" id="ARBA00023295"/>
    </source>
</evidence>
<comment type="similarity">
    <text evidence="1 6">Belongs to the glycosyl hydrolase 10 (cellulase F) family.</text>
</comment>
<dbReference type="PROSITE" id="PS51760">
    <property type="entry name" value="GH10_2"/>
    <property type="match status" value="1"/>
</dbReference>
<accession>A0A3N4JVW9</accession>
<dbReference type="Pfam" id="PF00331">
    <property type="entry name" value="Glyco_hydro_10"/>
    <property type="match status" value="1"/>
</dbReference>
<name>A0A3N4JVW9_9PEZI</name>
<keyword evidence="3 6" id="KW-0119">Carbohydrate metabolism</keyword>
<evidence type="ECO:0000256" key="5">
    <source>
        <dbReference type="ARBA" id="ARBA00023326"/>
    </source>
</evidence>
<dbReference type="Gene3D" id="3.20.20.80">
    <property type="entry name" value="Glycosidases"/>
    <property type="match status" value="1"/>
</dbReference>
<dbReference type="InterPro" id="IPR017853">
    <property type="entry name" value="GH"/>
</dbReference>
<dbReference type="InterPro" id="IPR044846">
    <property type="entry name" value="GH10"/>
</dbReference>
<gene>
    <name evidence="8" type="ORF">L873DRAFT_1841662</name>
</gene>
<dbReference type="GO" id="GO:0031176">
    <property type="term" value="F:endo-1,4-beta-xylanase activity"/>
    <property type="evidence" value="ECO:0007669"/>
    <property type="project" value="UniProtKB-EC"/>
</dbReference>
<sequence length="310" mass="32410">MIAVKSTELRGLENPNFCQCQPGAAATTTAGGSASTTTAGADTTNANIIKAEFGQLTPENSMKWDAIEPSNGGFSYTGAGTLVNSAQADGKLIRGHTLGIFFTLPHKEKKIFFSNLFLKTKPNTSFSLAFAATDVVNEIFNENGSLRSSSLLNESFVTIAFAAAKTANPTAKLYINNYNLDSVNSKVAGLVNLVKKLKAAGSPIEGIGTQTHLQANGAGGVAAALSALAAAGTGVAITELDIASATPTQVITACLNLSACQGVTVWGYYTRLSHGDWEGPEIMDFKRFYGIALANPLIELLEQFFALVVG</sequence>
<dbReference type="AlphaFoldDB" id="A0A3N4JVW9"/>
<keyword evidence="4 6" id="KW-0326">Glycosidase</keyword>
<evidence type="ECO:0000256" key="3">
    <source>
        <dbReference type="ARBA" id="ARBA00023277"/>
    </source>
</evidence>
<evidence type="ECO:0000256" key="1">
    <source>
        <dbReference type="ARBA" id="ARBA00007495"/>
    </source>
</evidence>
<dbReference type="STRING" id="1336337.A0A3N4JVW9"/>
<dbReference type="GO" id="GO:0000272">
    <property type="term" value="P:polysaccharide catabolic process"/>
    <property type="evidence" value="ECO:0007669"/>
    <property type="project" value="UniProtKB-KW"/>
</dbReference>
<dbReference type="EC" id="3.2.1.8" evidence="6"/>
<protein>
    <recommendedName>
        <fullName evidence="6">Beta-xylanase</fullName>
        <ecNumber evidence="6">3.2.1.8</ecNumber>
    </recommendedName>
</protein>